<accession>A0ABQ9CRV6</accession>
<keyword evidence="3" id="KW-1185">Reference proteome</keyword>
<evidence type="ECO:0000256" key="1">
    <source>
        <dbReference type="SAM" id="MobiDB-lite"/>
    </source>
</evidence>
<dbReference type="Proteomes" id="UP001145742">
    <property type="component" value="Unassembled WGS sequence"/>
</dbReference>
<comment type="caution">
    <text evidence="2">The sequence shown here is derived from an EMBL/GenBank/DDBJ whole genome shotgun (WGS) entry which is preliminary data.</text>
</comment>
<feature type="region of interest" description="Disordered" evidence="1">
    <location>
        <begin position="219"/>
        <end position="244"/>
    </location>
</feature>
<name>A0ABQ9CRV6_9PASS</name>
<evidence type="ECO:0000313" key="3">
    <source>
        <dbReference type="Proteomes" id="UP001145742"/>
    </source>
</evidence>
<organism evidence="2 3">
    <name type="scientific">Willisornis vidua</name>
    <name type="common">Xingu scale-backed antbird</name>
    <dbReference type="NCBI Taxonomy" id="1566151"/>
    <lineage>
        <taxon>Eukaryota</taxon>
        <taxon>Metazoa</taxon>
        <taxon>Chordata</taxon>
        <taxon>Craniata</taxon>
        <taxon>Vertebrata</taxon>
        <taxon>Euteleostomi</taxon>
        <taxon>Archelosauria</taxon>
        <taxon>Archosauria</taxon>
        <taxon>Dinosauria</taxon>
        <taxon>Saurischia</taxon>
        <taxon>Theropoda</taxon>
        <taxon>Coelurosauria</taxon>
        <taxon>Aves</taxon>
        <taxon>Neognathae</taxon>
        <taxon>Neoaves</taxon>
        <taxon>Telluraves</taxon>
        <taxon>Australaves</taxon>
        <taxon>Passeriformes</taxon>
        <taxon>Thamnophilidae</taxon>
        <taxon>Willisornis</taxon>
    </lineage>
</organism>
<evidence type="ECO:0000313" key="2">
    <source>
        <dbReference type="EMBL" id="KAJ7405457.1"/>
    </source>
</evidence>
<gene>
    <name evidence="2" type="ORF">WISP_139464</name>
</gene>
<dbReference type="EMBL" id="WHWB01034706">
    <property type="protein sequence ID" value="KAJ7405457.1"/>
    <property type="molecule type" value="Genomic_DNA"/>
</dbReference>
<proteinExistence type="predicted"/>
<reference evidence="2" key="1">
    <citation type="submission" date="2019-10" db="EMBL/GenBank/DDBJ databases">
        <authorList>
            <person name="Soares A.E.R."/>
            <person name="Aleixo A."/>
            <person name="Schneider P."/>
            <person name="Miyaki C.Y."/>
            <person name="Schneider M.P."/>
            <person name="Mello C."/>
            <person name="Vasconcelos A.T.R."/>
        </authorList>
    </citation>
    <scope>NUCLEOTIDE SEQUENCE</scope>
    <source>
        <tissue evidence="2">Muscle</tissue>
    </source>
</reference>
<sequence>MHTALEVQPHQCRVQWNDSFPSPAGHAVADTSQDATGLLGHLGTLLDHVHLAVNQYPQVLFHRAGFQTLFPQSVALPWFVVTQVQDLALHLIEPHKIGLGPLSQPAQILLQSLSALQQTNIHTQLGVICKLAKSALDPLIQMEKICEKMRCELKLLMKPTSEEKRVPNSISHEFPKLKEAKLIEATVVSEGEKEAEESHGKKWAQSGFAPLCMMTKRPGTRGTEQFTKCEKGSTPAQRKSRGGNRSLRYNPILVYSYELAITGA</sequence>
<protein>
    <submittedName>
        <fullName evidence="2">Uncharacterized protein</fullName>
    </submittedName>
</protein>